<dbReference type="EMBL" id="CP045915">
    <property type="protein sequence ID" value="QGH35515.1"/>
    <property type="molecule type" value="Genomic_DNA"/>
</dbReference>
<dbReference type="PANTHER" id="PTHR33490:SF3">
    <property type="entry name" value="CONSERVED INTEGRAL MEMBRANE PROTEIN"/>
    <property type="match status" value="1"/>
</dbReference>
<dbReference type="PANTHER" id="PTHR33490">
    <property type="entry name" value="BLR5614 PROTEIN-RELATED"/>
    <property type="match status" value="1"/>
</dbReference>
<dbReference type="InterPro" id="IPR002931">
    <property type="entry name" value="Transglutaminase-like"/>
</dbReference>
<feature type="domain" description="Transglutaminase-like" evidence="1">
    <location>
        <begin position="31"/>
        <end position="138"/>
    </location>
</feature>
<accession>A0A5Q2TLI3</accession>
<dbReference type="SUPFAM" id="SSF54001">
    <property type="entry name" value="Cysteine proteinases"/>
    <property type="match status" value="1"/>
</dbReference>
<evidence type="ECO:0000313" key="3">
    <source>
        <dbReference type="Proteomes" id="UP000339690"/>
    </source>
</evidence>
<dbReference type="AlphaFoldDB" id="A0A5Q2TLI3"/>
<reference evidence="2 3" key="1">
    <citation type="submission" date="2019-11" db="EMBL/GenBank/DDBJ databases">
        <title>Gracilibacillus salitolerans sp. nov., a moderate halophile isolated from a saline soil in northwest China.</title>
        <authorList>
            <person name="Gan L."/>
        </authorList>
    </citation>
    <scope>NUCLEOTIDE SEQUENCE [LARGE SCALE GENOMIC DNA]</scope>
    <source>
        <strain evidence="2 3">SCU50</strain>
    </source>
</reference>
<evidence type="ECO:0000313" key="2">
    <source>
        <dbReference type="EMBL" id="QGH35515.1"/>
    </source>
</evidence>
<dbReference type="Proteomes" id="UP000339690">
    <property type="component" value="Chromosome"/>
</dbReference>
<protein>
    <submittedName>
        <fullName evidence="2">Transglutaminase</fullName>
    </submittedName>
</protein>
<dbReference type="RefSeq" id="WP_100359728.1">
    <property type="nucleotide sequence ID" value="NZ_CP045915.1"/>
</dbReference>
<dbReference type="KEGG" id="grc:GI584_16305"/>
<gene>
    <name evidence="2" type="ORF">GI584_16305</name>
</gene>
<organism evidence="2 3">
    <name type="scientific">Gracilibacillus salitolerans</name>
    <dbReference type="NCBI Taxonomy" id="2663022"/>
    <lineage>
        <taxon>Bacteria</taxon>
        <taxon>Bacillati</taxon>
        <taxon>Bacillota</taxon>
        <taxon>Bacilli</taxon>
        <taxon>Bacillales</taxon>
        <taxon>Bacillaceae</taxon>
        <taxon>Gracilibacillus</taxon>
    </lineage>
</organism>
<dbReference type="Pfam" id="PF01841">
    <property type="entry name" value="Transglut_core"/>
    <property type="match status" value="1"/>
</dbReference>
<name>A0A5Q2TLI3_9BACI</name>
<proteinExistence type="predicted"/>
<dbReference type="Gene3D" id="3.10.620.30">
    <property type="match status" value="1"/>
</dbReference>
<sequence>MELIPESYNMAEYLKELDVVDYSHSIIQSKKNELFNKEQTEIEKVKKAFEFVRDEISHSWDIQGSKVTCLASDVLKYQEGICFAKANLLAAILRAEGIPTGFCYQRLMIFDTPEKGYSLHALNGVFLRSFNRWIRVDARGNKPGVQAEFSLDEEKLAFSVQQEFGERDFPIIYSKPNDNTITTLRANTNLIEMYKNHLPDSL</sequence>
<keyword evidence="3" id="KW-1185">Reference proteome</keyword>
<dbReference type="InterPro" id="IPR038765">
    <property type="entry name" value="Papain-like_cys_pep_sf"/>
</dbReference>
<evidence type="ECO:0000259" key="1">
    <source>
        <dbReference type="Pfam" id="PF01841"/>
    </source>
</evidence>